<dbReference type="Proteomes" id="UP000694941">
    <property type="component" value="Unplaced"/>
</dbReference>
<accession>A0ABM1BQ45</accession>
<dbReference type="PANTHER" id="PTHR16231:SF2">
    <property type="entry name" value="COMM DOMAIN-CONTAINING PROTEIN 7"/>
    <property type="match status" value="1"/>
</dbReference>
<dbReference type="RefSeq" id="XP_013786500.1">
    <property type="nucleotide sequence ID" value="XM_013931046.2"/>
</dbReference>
<dbReference type="InterPro" id="IPR047155">
    <property type="entry name" value="COMMD4/6/7/8"/>
</dbReference>
<gene>
    <name evidence="3" type="primary">LOC106470486</name>
</gene>
<proteinExistence type="predicted"/>
<feature type="domain" description="COMM" evidence="1">
    <location>
        <begin position="135"/>
        <end position="203"/>
    </location>
</feature>
<reference evidence="3" key="1">
    <citation type="submission" date="2025-08" db="UniProtKB">
        <authorList>
            <consortium name="RefSeq"/>
        </authorList>
    </citation>
    <scope>IDENTIFICATION</scope>
    <source>
        <tissue evidence="3">Muscle</tissue>
    </source>
</reference>
<dbReference type="PROSITE" id="PS51269">
    <property type="entry name" value="COMM"/>
    <property type="match status" value="1"/>
</dbReference>
<evidence type="ECO:0000313" key="3">
    <source>
        <dbReference type="RefSeq" id="XP_013786500.1"/>
    </source>
</evidence>
<dbReference type="GeneID" id="106470486"/>
<organism evidence="2 3">
    <name type="scientific">Limulus polyphemus</name>
    <name type="common">Atlantic horseshoe crab</name>
    <dbReference type="NCBI Taxonomy" id="6850"/>
    <lineage>
        <taxon>Eukaryota</taxon>
        <taxon>Metazoa</taxon>
        <taxon>Ecdysozoa</taxon>
        <taxon>Arthropoda</taxon>
        <taxon>Chelicerata</taxon>
        <taxon>Merostomata</taxon>
        <taxon>Xiphosura</taxon>
        <taxon>Limulidae</taxon>
        <taxon>Limulus</taxon>
    </lineage>
</organism>
<dbReference type="PANTHER" id="PTHR16231">
    <property type="entry name" value="COMM DOMAIN-CONTAINING PROTEIN 4-8 FAMILY MEMBER"/>
    <property type="match status" value="1"/>
</dbReference>
<protein>
    <submittedName>
        <fullName evidence="3">COMM domain-containing protein 7-like</fullName>
    </submittedName>
</protein>
<evidence type="ECO:0000259" key="1">
    <source>
        <dbReference type="PROSITE" id="PS51269"/>
    </source>
</evidence>
<dbReference type="InterPro" id="IPR017920">
    <property type="entry name" value="COMM"/>
</dbReference>
<dbReference type="Pfam" id="PF21672">
    <property type="entry name" value="COMM_HN"/>
    <property type="match status" value="1"/>
</dbReference>
<keyword evidence="2" id="KW-1185">Reference proteome</keyword>
<sequence>MAVTGFYFSENVPPDAVISDFQTMNKLNFEQFSQLVEIVFQFLAGKHNSTELLQHLGTFSEKHGVNLSGLRNIMKSLLLVPQGGLKRGITAAQMRADAVKLGLSEDKAEHLSKKWESDYSALVQTSLNQIISVNQLIDMEWKFGVTAASSEINQVGNTFLQMKLVIDKGNGQVENKFLELSLAQFYSFLHEMERAKTSLEFLV</sequence>
<dbReference type="Pfam" id="PF07258">
    <property type="entry name" value="COMM_domain"/>
    <property type="match status" value="1"/>
</dbReference>
<name>A0ABM1BQ45_LIMPO</name>
<evidence type="ECO:0000313" key="2">
    <source>
        <dbReference type="Proteomes" id="UP000694941"/>
    </source>
</evidence>